<dbReference type="AlphaFoldDB" id="A0A7S4GCJ2"/>
<dbReference type="GO" id="GO:0016491">
    <property type="term" value="F:oxidoreductase activity"/>
    <property type="evidence" value="ECO:0007669"/>
    <property type="project" value="InterPro"/>
</dbReference>
<evidence type="ECO:0000313" key="2">
    <source>
        <dbReference type="EMBL" id="CAE0832575.1"/>
    </source>
</evidence>
<dbReference type="InterPro" id="IPR003251">
    <property type="entry name" value="Rr_diiron-bd_dom"/>
</dbReference>
<dbReference type="Gene3D" id="1.20.1260.10">
    <property type="match status" value="1"/>
</dbReference>
<dbReference type="PANTHER" id="PTHR33531">
    <property type="entry name" value="RUBRERYTHRIN SUBFAMILY"/>
    <property type="match status" value="1"/>
</dbReference>
<dbReference type="PANTHER" id="PTHR33531:SF7">
    <property type="entry name" value="HYPOTHETICAL MEMBRANE PROTEIN, CONSERVED"/>
    <property type="match status" value="1"/>
</dbReference>
<proteinExistence type="predicted"/>
<dbReference type="Pfam" id="PF02915">
    <property type="entry name" value="Rubrerythrin"/>
    <property type="match status" value="1"/>
</dbReference>
<name>A0A7S4GCJ2_9EUGL</name>
<accession>A0A7S4GCJ2</accession>
<evidence type="ECO:0000259" key="1">
    <source>
        <dbReference type="Pfam" id="PF02915"/>
    </source>
</evidence>
<feature type="domain" description="Rubrerythrin diiron-binding" evidence="1">
    <location>
        <begin position="46"/>
        <end position="179"/>
    </location>
</feature>
<dbReference type="EMBL" id="HBJA01127295">
    <property type="protein sequence ID" value="CAE0832575.1"/>
    <property type="molecule type" value="Transcribed_RNA"/>
</dbReference>
<dbReference type="CDD" id="cd01045">
    <property type="entry name" value="Ferritin_like_AB"/>
    <property type="match status" value="1"/>
</dbReference>
<reference evidence="2" key="1">
    <citation type="submission" date="2021-01" db="EMBL/GenBank/DDBJ databases">
        <authorList>
            <person name="Corre E."/>
            <person name="Pelletier E."/>
            <person name="Niang G."/>
            <person name="Scheremetjew M."/>
            <person name="Finn R."/>
            <person name="Kale V."/>
            <person name="Holt S."/>
            <person name="Cochrane G."/>
            <person name="Meng A."/>
            <person name="Brown T."/>
            <person name="Cohen L."/>
        </authorList>
    </citation>
    <scope>NUCLEOTIDE SEQUENCE</scope>
    <source>
        <strain evidence="2">CCMP1594</strain>
    </source>
</reference>
<sequence>MSRVQTASVMSFMLGLSRTQRSAILKPGLRSYVAPADIKVIDWLLKVEKDGHNYYRGLAAKAPNKEFEYIFTMLANEEKKHYDAIQQMRFSEDVQAKLEESAIVATTLNIFEKLKVDPDVDLLAAKHQVALFEEARDLEARNRAEYLQRAREATDPEVKKLFVQIALEEQKHYTALDELVKFVSGFEEGWHSPNKDQVDQKAPVEQAAKFEAENVH</sequence>
<dbReference type="InterPro" id="IPR009078">
    <property type="entry name" value="Ferritin-like_SF"/>
</dbReference>
<dbReference type="GO" id="GO:0046872">
    <property type="term" value="F:metal ion binding"/>
    <property type="evidence" value="ECO:0007669"/>
    <property type="project" value="InterPro"/>
</dbReference>
<dbReference type="InterPro" id="IPR012347">
    <property type="entry name" value="Ferritin-like"/>
</dbReference>
<gene>
    <name evidence="2" type="ORF">EGYM00163_LOCUS43860</name>
</gene>
<organism evidence="2">
    <name type="scientific">Eutreptiella gymnastica</name>
    <dbReference type="NCBI Taxonomy" id="73025"/>
    <lineage>
        <taxon>Eukaryota</taxon>
        <taxon>Discoba</taxon>
        <taxon>Euglenozoa</taxon>
        <taxon>Euglenida</taxon>
        <taxon>Spirocuta</taxon>
        <taxon>Euglenophyceae</taxon>
        <taxon>Eutreptiales</taxon>
        <taxon>Eutreptiaceae</taxon>
        <taxon>Eutreptiella</taxon>
    </lineage>
</organism>
<protein>
    <recommendedName>
        <fullName evidence="1">Rubrerythrin diiron-binding domain-containing protein</fullName>
    </recommendedName>
</protein>
<dbReference type="SUPFAM" id="SSF47240">
    <property type="entry name" value="Ferritin-like"/>
    <property type="match status" value="1"/>
</dbReference>